<accession>A0A4Y2W6B5</accession>
<keyword evidence="2" id="KW-1185">Reference proteome</keyword>
<comment type="caution">
    <text evidence="1">The sequence shown here is derived from an EMBL/GenBank/DDBJ whole genome shotgun (WGS) entry which is preliminary data.</text>
</comment>
<dbReference type="EMBL" id="BGPR01056390">
    <property type="protein sequence ID" value="GBO32905.1"/>
    <property type="molecule type" value="Genomic_DNA"/>
</dbReference>
<dbReference type="Proteomes" id="UP000499080">
    <property type="component" value="Unassembled WGS sequence"/>
</dbReference>
<name>A0A4Y2W6B5_ARAVE</name>
<proteinExistence type="predicted"/>
<evidence type="ECO:0000313" key="2">
    <source>
        <dbReference type="Proteomes" id="UP000499080"/>
    </source>
</evidence>
<sequence length="88" mass="9776">MLSGTKYGAETSALMKIYRALVRSKLYYGSAVYGSASKSVLRTPDTIHHQGLRMCLGSFRTSPDQSLYVLSNEPPLEKKREAYPESVS</sequence>
<dbReference type="OrthoDB" id="6436497at2759"/>
<gene>
    <name evidence="1" type="ORF">AVEN_48111_1</name>
</gene>
<protein>
    <submittedName>
        <fullName evidence="1">Uncharacterized protein</fullName>
    </submittedName>
</protein>
<dbReference type="AlphaFoldDB" id="A0A4Y2W6B5"/>
<evidence type="ECO:0000313" key="1">
    <source>
        <dbReference type="EMBL" id="GBO32905.1"/>
    </source>
</evidence>
<reference evidence="1 2" key="1">
    <citation type="journal article" date="2019" name="Sci. Rep.">
        <title>Orb-weaving spider Araneus ventricosus genome elucidates the spidroin gene catalogue.</title>
        <authorList>
            <person name="Kono N."/>
            <person name="Nakamura H."/>
            <person name="Ohtoshi R."/>
            <person name="Moran D.A.P."/>
            <person name="Shinohara A."/>
            <person name="Yoshida Y."/>
            <person name="Fujiwara M."/>
            <person name="Mori M."/>
            <person name="Tomita M."/>
            <person name="Arakawa K."/>
        </authorList>
    </citation>
    <scope>NUCLEOTIDE SEQUENCE [LARGE SCALE GENOMIC DNA]</scope>
</reference>
<organism evidence="1 2">
    <name type="scientific">Araneus ventricosus</name>
    <name type="common">Orbweaver spider</name>
    <name type="synonym">Epeira ventricosa</name>
    <dbReference type="NCBI Taxonomy" id="182803"/>
    <lineage>
        <taxon>Eukaryota</taxon>
        <taxon>Metazoa</taxon>
        <taxon>Ecdysozoa</taxon>
        <taxon>Arthropoda</taxon>
        <taxon>Chelicerata</taxon>
        <taxon>Arachnida</taxon>
        <taxon>Araneae</taxon>
        <taxon>Araneomorphae</taxon>
        <taxon>Entelegynae</taxon>
        <taxon>Araneoidea</taxon>
        <taxon>Araneidae</taxon>
        <taxon>Araneus</taxon>
    </lineage>
</organism>